<keyword evidence="2" id="KW-1003">Cell membrane</keyword>
<keyword evidence="4 6" id="KW-1133">Transmembrane helix</keyword>
<gene>
    <name evidence="7" type="primary">AVEN_119040_1</name>
    <name evidence="7" type="ORF">NPIL_173891</name>
</gene>
<comment type="caution">
    <text evidence="7">The sequence shown here is derived from an EMBL/GenBank/DDBJ whole genome shotgun (WGS) entry which is preliminary data.</text>
</comment>
<comment type="subcellular location">
    <subcellularLocation>
        <location evidence="1">Cell membrane</location>
        <topology evidence="1">Multi-pass membrane protein</topology>
    </subcellularLocation>
</comment>
<dbReference type="GO" id="GO:0005886">
    <property type="term" value="C:plasma membrane"/>
    <property type="evidence" value="ECO:0007669"/>
    <property type="project" value="UniProtKB-SubCell"/>
</dbReference>
<reference evidence="7" key="1">
    <citation type="submission" date="2020-08" db="EMBL/GenBank/DDBJ databases">
        <title>Multicomponent nature underlies the extraordinary mechanical properties of spider dragline silk.</title>
        <authorList>
            <person name="Kono N."/>
            <person name="Nakamura H."/>
            <person name="Mori M."/>
            <person name="Yoshida Y."/>
            <person name="Ohtoshi R."/>
            <person name="Malay A.D."/>
            <person name="Moran D.A.P."/>
            <person name="Tomita M."/>
            <person name="Numata K."/>
            <person name="Arakawa K."/>
        </authorList>
    </citation>
    <scope>NUCLEOTIDE SEQUENCE</scope>
</reference>
<name>A0A8X6UHF4_NEPPI</name>
<feature type="transmembrane region" description="Helical" evidence="6">
    <location>
        <begin position="61"/>
        <end position="94"/>
    </location>
</feature>
<sequence length="269" mass="30460">MLPYSKRPKFKTAILTYFVFVTVLDVSFTLLFFDSGGYVDIKEKIFNSPLISPGQAEYVTILLNIFSGIMMIILPIVCTSSTAFYGFVCLYLVIFNRELRTQIQNVKENCDDYGSIIDNYLKICNIMESLEDCMCFSVFALVLYSVIGLFWMCYAVIFIFMEGYQYYLCAFIGQVFYSVVIGMVIFPASAANNASYAAKEAVRSLPGRIPKHYKKIKIILRRECKQRFALTLGRAYKIDKSLLLSILGVLMNYGILVATLGTVKGSDVK</sequence>
<dbReference type="GO" id="GO:0050909">
    <property type="term" value="P:sensory perception of taste"/>
    <property type="evidence" value="ECO:0007669"/>
    <property type="project" value="InterPro"/>
</dbReference>
<dbReference type="Proteomes" id="UP000887013">
    <property type="component" value="Unassembled WGS sequence"/>
</dbReference>
<evidence type="ECO:0000256" key="2">
    <source>
        <dbReference type="ARBA" id="ARBA00022475"/>
    </source>
</evidence>
<keyword evidence="8" id="KW-1185">Reference proteome</keyword>
<protein>
    <recommendedName>
        <fullName evidence="9">Gustatory receptor</fullName>
    </recommendedName>
</protein>
<feature type="transmembrane region" description="Helical" evidence="6">
    <location>
        <begin position="165"/>
        <end position="186"/>
    </location>
</feature>
<evidence type="ECO:0008006" key="9">
    <source>
        <dbReference type="Google" id="ProtNLM"/>
    </source>
</evidence>
<dbReference type="InterPro" id="IPR013604">
    <property type="entry name" value="7TM_chemorcpt"/>
</dbReference>
<feature type="transmembrane region" description="Helical" evidence="6">
    <location>
        <begin position="12"/>
        <end position="33"/>
    </location>
</feature>
<feature type="transmembrane region" description="Helical" evidence="6">
    <location>
        <begin position="242"/>
        <end position="263"/>
    </location>
</feature>
<dbReference type="EMBL" id="BMAW01130064">
    <property type="protein sequence ID" value="GFU33342.1"/>
    <property type="molecule type" value="Genomic_DNA"/>
</dbReference>
<evidence type="ECO:0000313" key="7">
    <source>
        <dbReference type="EMBL" id="GFU33342.1"/>
    </source>
</evidence>
<evidence type="ECO:0000256" key="1">
    <source>
        <dbReference type="ARBA" id="ARBA00004651"/>
    </source>
</evidence>
<organism evidence="7 8">
    <name type="scientific">Nephila pilipes</name>
    <name type="common">Giant wood spider</name>
    <name type="synonym">Nephila maculata</name>
    <dbReference type="NCBI Taxonomy" id="299642"/>
    <lineage>
        <taxon>Eukaryota</taxon>
        <taxon>Metazoa</taxon>
        <taxon>Ecdysozoa</taxon>
        <taxon>Arthropoda</taxon>
        <taxon>Chelicerata</taxon>
        <taxon>Arachnida</taxon>
        <taxon>Araneae</taxon>
        <taxon>Araneomorphae</taxon>
        <taxon>Entelegynae</taxon>
        <taxon>Araneoidea</taxon>
        <taxon>Nephilidae</taxon>
        <taxon>Nephila</taxon>
    </lineage>
</organism>
<proteinExistence type="predicted"/>
<keyword evidence="5 6" id="KW-0472">Membrane</keyword>
<evidence type="ECO:0000313" key="8">
    <source>
        <dbReference type="Proteomes" id="UP000887013"/>
    </source>
</evidence>
<feature type="transmembrane region" description="Helical" evidence="6">
    <location>
        <begin position="136"/>
        <end position="159"/>
    </location>
</feature>
<evidence type="ECO:0000256" key="4">
    <source>
        <dbReference type="ARBA" id="ARBA00022989"/>
    </source>
</evidence>
<evidence type="ECO:0000256" key="3">
    <source>
        <dbReference type="ARBA" id="ARBA00022692"/>
    </source>
</evidence>
<evidence type="ECO:0000256" key="6">
    <source>
        <dbReference type="SAM" id="Phobius"/>
    </source>
</evidence>
<dbReference type="Pfam" id="PF08395">
    <property type="entry name" value="7tm_7"/>
    <property type="match status" value="1"/>
</dbReference>
<dbReference type="AlphaFoldDB" id="A0A8X6UHF4"/>
<keyword evidence="3 6" id="KW-0812">Transmembrane</keyword>
<accession>A0A8X6UHF4</accession>
<evidence type="ECO:0000256" key="5">
    <source>
        <dbReference type="ARBA" id="ARBA00023136"/>
    </source>
</evidence>